<accession>A0A9X1T4U8</accession>
<keyword evidence="3 5" id="KW-1133">Transmembrane helix</keyword>
<dbReference type="InterPro" id="IPR005829">
    <property type="entry name" value="Sugar_transporter_CS"/>
</dbReference>
<sequence length="501" mass="52302">MPEPAAQPSDDEDPSPGGARRDFLAVFPSIILPMFLAVVDQTIVATALPAIAVSIDEVDRLSWVVVSYLVATTIAAPVYGRLGDVYGRRRLMFVALAIFMLASLLCALSTSIFTLTAARILQGAGGGGLMTLSQALVGEAIPPRDRARYQGYLATVAVSSSAFGPVAGGFLTEHFGWQSVFLVNIPIGIGAVFMTMRLPDRRGTGEAFRFDTPGLVFFAAFIASTLIMLEEAQQLASGAFLLPVALGLLAITAVILLVRRERLAPSPLLSIPLMKHPAIWRCDGLAACHGAMLVSLITFLPLYYRMVHGASAAETGLLLLPMTIGIGVGSLATGRIVGRTGLTAIYPSFGLAIVVIGLLAAILFAPKLDATATAWSFGLIAICMGTVMGVVQLTVQLAAGRAQLGAGAATVQFSRSLGAAVGTAMVGTVLFATMSHASPEAGEAFARVLQQGPQALDGLASAQQTAIRDGLEIAFRNAFLCIAGFGCLASALVWTLPIRRI</sequence>
<feature type="transmembrane region" description="Helical" evidence="5">
    <location>
        <begin position="30"/>
        <end position="55"/>
    </location>
</feature>
<evidence type="ECO:0000256" key="4">
    <source>
        <dbReference type="ARBA" id="ARBA00023136"/>
    </source>
</evidence>
<dbReference type="InterPro" id="IPR011701">
    <property type="entry name" value="MFS"/>
</dbReference>
<feature type="domain" description="Major facilitator superfamily (MFS) profile" evidence="6">
    <location>
        <begin position="26"/>
        <end position="501"/>
    </location>
</feature>
<dbReference type="PANTHER" id="PTHR23501:SF197">
    <property type="entry name" value="COMD"/>
    <property type="match status" value="1"/>
</dbReference>
<name>A0A9X1T4U8_9HYPH</name>
<feature type="transmembrane region" description="Helical" evidence="5">
    <location>
        <begin position="372"/>
        <end position="395"/>
    </location>
</feature>
<feature type="transmembrane region" description="Helical" evidence="5">
    <location>
        <begin position="61"/>
        <end position="79"/>
    </location>
</feature>
<reference evidence="7" key="1">
    <citation type="submission" date="2022-01" db="EMBL/GenBank/DDBJ databases">
        <title>Jiella avicenniae sp. nov., a novel endophytic bacterium isolated from bark of Avicennia marina.</title>
        <authorList>
            <person name="Tuo L."/>
        </authorList>
    </citation>
    <scope>NUCLEOTIDE SEQUENCE</scope>
    <source>
        <strain evidence="7">CBK1P-4</strain>
    </source>
</reference>
<feature type="transmembrane region" description="Helical" evidence="5">
    <location>
        <begin position="344"/>
        <end position="366"/>
    </location>
</feature>
<feature type="transmembrane region" description="Helical" evidence="5">
    <location>
        <begin position="278"/>
        <end position="304"/>
    </location>
</feature>
<feature type="transmembrane region" description="Helical" evidence="5">
    <location>
        <begin position="91"/>
        <end position="114"/>
    </location>
</feature>
<proteinExistence type="predicted"/>
<dbReference type="PROSITE" id="PS00217">
    <property type="entry name" value="SUGAR_TRANSPORT_2"/>
    <property type="match status" value="1"/>
</dbReference>
<evidence type="ECO:0000256" key="2">
    <source>
        <dbReference type="ARBA" id="ARBA00022692"/>
    </source>
</evidence>
<dbReference type="EMBL" id="JAJUWU010000004">
    <property type="protein sequence ID" value="MCE7027595.1"/>
    <property type="molecule type" value="Genomic_DNA"/>
</dbReference>
<dbReference type="Pfam" id="PF07690">
    <property type="entry name" value="MFS_1"/>
    <property type="match status" value="1"/>
</dbReference>
<dbReference type="PROSITE" id="PS50850">
    <property type="entry name" value="MFS"/>
    <property type="match status" value="1"/>
</dbReference>
<keyword evidence="4 5" id="KW-0472">Membrane</keyword>
<gene>
    <name evidence="7" type="ORF">LZD57_06300</name>
</gene>
<dbReference type="PANTHER" id="PTHR23501">
    <property type="entry name" value="MAJOR FACILITATOR SUPERFAMILY"/>
    <property type="match status" value="1"/>
</dbReference>
<evidence type="ECO:0000313" key="8">
    <source>
        <dbReference type="Proteomes" id="UP001139035"/>
    </source>
</evidence>
<dbReference type="SUPFAM" id="SSF103473">
    <property type="entry name" value="MFS general substrate transporter"/>
    <property type="match status" value="1"/>
</dbReference>
<feature type="transmembrane region" description="Helical" evidence="5">
    <location>
        <begin position="208"/>
        <end position="229"/>
    </location>
</feature>
<comment type="caution">
    <text evidence="7">The sequence shown here is derived from an EMBL/GenBank/DDBJ whole genome shotgun (WGS) entry which is preliminary data.</text>
</comment>
<evidence type="ECO:0000313" key="7">
    <source>
        <dbReference type="EMBL" id="MCE7027595.1"/>
    </source>
</evidence>
<organism evidence="7 8">
    <name type="scientific">Jiella avicenniae</name>
    <dbReference type="NCBI Taxonomy" id="2907202"/>
    <lineage>
        <taxon>Bacteria</taxon>
        <taxon>Pseudomonadati</taxon>
        <taxon>Pseudomonadota</taxon>
        <taxon>Alphaproteobacteria</taxon>
        <taxon>Hyphomicrobiales</taxon>
        <taxon>Aurantimonadaceae</taxon>
        <taxon>Jiella</taxon>
    </lineage>
</organism>
<dbReference type="GO" id="GO:0022857">
    <property type="term" value="F:transmembrane transporter activity"/>
    <property type="evidence" value="ECO:0007669"/>
    <property type="project" value="InterPro"/>
</dbReference>
<feature type="transmembrane region" description="Helical" evidence="5">
    <location>
        <begin position="235"/>
        <end position="258"/>
    </location>
</feature>
<evidence type="ECO:0000256" key="5">
    <source>
        <dbReference type="SAM" id="Phobius"/>
    </source>
</evidence>
<evidence type="ECO:0000259" key="6">
    <source>
        <dbReference type="PROSITE" id="PS50850"/>
    </source>
</evidence>
<evidence type="ECO:0000256" key="3">
    <source>
        <dbReference type="ARBA" id="ARBA00022989"/>
    </source>
</evidence>
<dbReference type="GO" id="GO:0005886">
    <property type="term" value="C:plasma membrane"/>
    <property type="evidence" value="ECO:0007669"/>
    <property type="project" value="TreeGrafter"/>
</dbReference>
<dbReference type="RefSeq" id="WP_233718582.1">
    <property type="nucleotide sequence ID" value="NZ_JAJUWU010000004.1"/>
</dbReference>
<dbReference type="AlphaFoldDB" id="A0A9X1T4U8"/>
<feature type="transmembrane region" description="Helical" evidence="5">
    <location>
        <begin position="473"/>
        <end position="496"/>
    </location>
</feature>
<comment type="subcellular location">
    <subcellularLocation>
        <location evidence="1">Membrane</location>
        <topology evidence="1">Multi-pass membrane protein</topology>
    </subcellularLocation>
</comment>
<dbReference type="Gene3D" id="1.20.1250.20">
    <property type="entry name" value="MFS general substrate transporter like domains"/>
    <property type="match status" value="1"/>
</dbReference>
<feature type="transmembrane region" description="Helical" evidence="5">
    <location>
        <begin position="177"/>
        <end position="196"/>
    </location>
</feature>
<dbReference type="Gene3D" id="1.20.1720.10">
    <property type="entry name" value="Multidrug resistance protein D"/>
    <property type="match status" value="1"/>
</dbReference>
<dbReference type="Proteomes" id="UP001139035">
    <property type="component" value="Unassembled WGS sequence"/>
</dbReference>
<evidence type="ECO:0000256" key="1">
    <source>
        <dbReference type="ARBA" id="ARBA00004141"/>
    </source>
</evidence>
<feature type="transmembrane region" description="Helical" evidence="5">
    <location>
        <begin position="316"/>
        <end position="337"/>
    </location>
</feature>
<dbReference type="InterPro" id="IPR036259">
    <property type="entry name" value="MFS_trans_sf"/>
</dbReference>
<feature type="transmembrane region" description="Helical" evidence="5">
    <location>
        <begin position="149"/>
        <end position="171"/>
    </location>
</feature>
<dbReference type="InterPro" id="IPR020846">
    <property type="entry name" value="MFS_dom"/>
</dbReference>
<dbReference type="PRINTS" id="PR01036">
    <property type="entry name" value="TCRTETB"/>
</dbReference>
<feature type="transmembrane region" description="Helical" evidence="5">
    <location>
        <begin position="416"/>
        <end position="437"/>
    </location>
</feature>
<keyword evidence="2 5" id="KW-0812">Transmembrane</keyword>
<protein>
    <submittedName>
        <fullName evidence="7">MFS transporter</fullName>
    </submittedName>
</protein>
<keyword evidence="8" id="KW-1185">Reference proteome</keyword>